<evidence type="ECO:0000313" key="4">
    <source>
        <dbReference type="Proteomes" id="UP000281192"/>
    </source>
</evidence>
<dbReference type="PANTHER" id="PTHR35850:SF1">
    <property type="entry name" value="TYPE VI SECRETION SYSTEM SHEATH PROTEIN TSSB1"/>
    <property type="match status" value="1"/>
</dbReference>
<reference evidence="2 3" key="1">
    <citation type="submission" date="2017-12" db="EMBL/GenBank/DDBJ databases">
        <title>The genome sequence of Caulobacter flavus CGMCC1 15093.</title>
        <authorList>
            <person name="Gao J."/>
            <person name="Mao X."/>
            <person name="Sun J."/>
        </authorList>
    </citation>
    <scope>NUCLEOTIDE SEQUENCE [LARGE SCALE GENOMIC DNA]</scope>
    <source>
        <strain evidence="2 3">CGMCC1 15093</strain>
    </source>
</reference>
<dbReference type="Proteomes" id="UP000234483">
    <property type="component" value="Unassembled WGS sequence"/>
</dbReference>
<proteinExistence type="predicted"/>
<dbReference type="PANTHER" id="PTHR35850">
    <property type="entry name" value="CYTOPLASMIC PROTEIN-RELATED"/>
    <property type="match status" value="1"/>
</dbReference>
<name>A0A2N5CZP6_9CAUL</name>
<dbReference type="Proteomes" id="UP000281192">
    <property type="component" value="Chromosome"/>
</dbReference>
<evidence type="ECO:0000313" key="3">
    <source>
        <dbReference type="Proteomes" id="UP000234483"/>
    </source>
</evidence>
<accession>A0A2N5CZP6</accession>
<evidence type="ECO:0000313" key="2">
    <source>
        <dbReference type="EMBL" id="PLR19287.1"/>
    </source>
</evidence>
<keyword evidence="4" id="KW-1185">Reference proteome</keyword>
<dbReference type="Pfam" id="PF05591">
    <property type="entry name" value="T6SS_VipA"/>
    <property type="match status" value="1"/>
</dbReference>
<dbReference type="OrthoDB" id="9789942at2"/>
<evidence type="ECO:0000313" key="1">
    <source>
        <dbReference type="EMBL" id="AYV49425.1"/>
    </source>
</evidence>
<sequence length="165" mass="17983">MGRTRPPRVHIVYKANPDDAKPAVELPFVMGVMSDLSGDSTVPRPELNRRKFDSIDIDNFAGKMKAIAPRATFRVKNTLTGEGELFMDLTFRSMDDFSPAALAKADPALRDLLEARDRLVTLSSYVDGAAGAQKLLDDVLQNPALLEALASAKPVEVTPDEDQNA</sequence>
<protein>
    <submittedName>
        <fullName evidence="2">Type VI secretion system contractile sheath small subunit</fullName>
    </submittedName>
</protein>
<dbReference type="KEGG" id="cfh:C1707_02160"/>
<reference evidence="1 4" key="2">
    <citation type="submission" date="2018-01" db="EMBL/GenBank/DDBJ databases">
        <title>Complete genome sequence of Caulobacter flavus RHGG3.</title>
        <authorList>
            <person name="Yang E."/>
        </authorList>
    </citation>
    <scope>NUCLEOTIDE SEQUENCE [LARGE SCALE GENOMIC DNA]</scope>
    <source>
        <strain evidence="1 4">RHGG3</strain>
    </source>
</reference>
<dbReference type="InterPro" id="IPR008312">
    <property type="entry name" value="T6SS_TssB1"/>
</dbReference>
<organism evidence="2 3">
    <name type="scientific">Caulobacter flavus</name>
    <dbReference type="NCBI Taxonomy" id="1679497"/>
    <lineage>
        <taxon>Bacteria</taxon>
        <taxon>Pseudomonadati</taxon>
        <taxon>Pseudomonadota</taxon>
        <taxon>Alphaproteobacteria</taxon>
        <taxon>Caulobacterales</taxon>
        <taxon>Caulobacteraceae</taxon>
        <taxon>Caulobacter</taxon>
    </lineage>
</organism>
<gene>
    <name evidence="1" type="ORF">C1707_02160</name>
    <name evidence="2" type="ORF">CFHF_04010</name>
</gene>
<dbReference type="NCBIfam" id="TIGR03358">
    <property type="entry name" value="VI_chp_5"/>
    <property type="match status" value="1"/>
</dbReference>
<dbReference type="EMBL" id="PJRQ01000008">
    <property type="protein sequence ID" value="PLR19287.1"/>
    <property type="molecule type" value="Genomic_DNA"/>
</dbReference>
<dbReference type="AlphaFoldDB" id="A0A2N5CZP6"/>
<dbReference type="EMBL" id="CP026100">
    <property type="protein sequence ID" value="AYV49425.1"/>
    <property type="molecule type" value="Genomic_DNA"/>
</dbReference>